<keyword evidence="3" id="KW-0012">Acyltransferase</keyword>
<gene>
    <name evidence="3" type="ORF">HT578_13605</name>
</gene>
<keyword evidence="1" id="KW-0812">Transmembrane</keyword>
<evidence type="ECO:0000259" key="2">
    <source>
        <dbReference type="Pfam" id="PF01757"/>
    </source>
</evidence>
<organism evidence="3 4">
    <name type="scientific">Novosphingobium decolorationis</name>
    <dbReference type="NCBI Taxonomy" id="2698673"/>
    <lineage>
        <taxon>Bacteria</taxon>
        <taxon>Pseudomonadati</taxon>
        <taxon>Pseudomonadota</taxon>
        <taxon>Alphaproteobacteria</taxon>
        <taxon>Sphingomonadales</taxon>
        <taxon>Sphingomonadaceae</taxon>
        <taxon>Novosphingobium</taxon>
    </lineage>
</organism>
<keyword evidence="3" id="KW-0808">Transferase</keyword>
<feature type="domain" description="Acyltransferase 3" evidence="2">
    <location>
        <begin position="16"/>
        <end position="325"/>
    </location>
</feature>
<dbReference type="PANTHER" id="PTHR23028:SF53">
    <property type="entry name" value="ACYL_TRANSF_3 DOMAIN-CONTAINING PROTEIN"/>
    <property type="match status" value="1"/>
</dbReference>
<feature type="transmembrane region" description="Helical" evidence="1">
    <location>
        <begin position="20"/>
        <end position="40"/>
    </location>
</feature>
<protein>
    <submittedName>
        <fullName evidence="3">Acyltransferase</fullName>
    </submittedName>
</protein>
<dbReference type="Pfam" id="PF01757">
    <property type="entry name" value="Acyl_transf_3"/>
    <property type="match status" value="1"/>
</dbReference>
<reference evidence="3 4" key="1">
    <citation type="journal article" date="2021" name="Int. J. Syst. Evol. Microbiol.">
        <title>Novosphingobium decolorationis sp. nov., an aniline blue-decolourizing bacterium isolated from East Pacific sediment.</title>
        <authorList>
            <person name="Chen X."/>
            <person name="Dong B."/>
            <person name="Chen T."/>
            <person name="Ren N."/>
            <person name="Wang J."/>
            <person name="Xu Y."/>
            <person name="Yang J."/>
            <person name="Zhu S."/>
            <person name="Chen J."/>
        </authorList>
    </citation>
    <scope>NUCLEOTIDE SEQUENCE [LARGE SCALE GENOMIC DNA]</scope>
    <source>
        <strain evidence="3 4">502str22</strain>
    </source>
</reference>
<keyword evidence="1" id="KW-1133">Transmembrane helix</keyword>
<keyword evidence="4" id="KW-1185">Reference proteome</keyword>
<proteinExistence type="predicted"/>
<evidence type="ECO:0000256" key="1">
    <source>
        <dbReference type="SAM" id="Phobius"/>
    </source>
</evidence>
<name>A0ABX8E6K3_9SPHN</name>
<dbReference type="PANTHER" id="PTHR23028">
    <property type="entry name" value="ACETYLTRANSFERASE"/>
    <property type="match status" value="1"/>
</dbReference>
<evidence type="ECO:0000313" key="3">
    <source>
        <dbReference type="EMBL" id="QVM84580.1"/>
    </source>
</evidence>
<feature type="transmembrane region" description="Helical" evidence="1">
    <location>
        <begin position="181"/>
        <end position="200"/>
    </location>
</feature>
<dbReference type="RefSeq" id="WP_213500074.1">
    <property type="nucleotide sequence ID" value="NZ_CP054856.1"/>
</dbReference>
<feature type="transmembrane region" description="Helical" evidence="1">
    <location>
        <begin position="207"/>
        <end position="225"/>
    </location>
</feature>
<dbReference type="GO" id="GO:0016746">
    <property type="term" value="F:acyltransferase activity"/>
    <property type="evidence" value="ECO:0007669"/>
    <property type="project" value="UniProtKB-KW"/>
</dbReference>
<keyword evidence="1" id="KW-0472">Membrane</keyword>
<feature type="transmembrane region" description="Helical" evidence="1">
    <location>
        <begin position="91"/>
        <end position="115"/>
    </location>
</feature>
<feature type="transmembrane region" description="Helical" evidence="1">
    <location>
        <begin position="310"/>
        <end position="332"/>
    </location>
</feature>
<dbReference type="InterPro" id="IPR002656">
    <property type="entry name" value="Acyl_transf_3_dom"/>
</dbReference>
<feature type="transmembrane region" description="Helical" evidence="1">
    <location>
        <begin position="52"/>
        <end position="70"/>
    </location>
</feature>
<dbReference type="InterPro" id="IPR050879">
    <property type="entry name" value="Acyltransferase_3"/>
</dbReference>
<dbReference type="Proteomes" id="UP000677126">
    <property type="component" value="Chromosome"/>
</dbReference>
<feature type="transmembrane region" description="Helical" evidence="1">
    <location>
        <begin position="153"/>
        <end position="174"/>
    </location>
</feature>
<sequence>MMLSEQLAATRGRPAGFDYLRIGLAAMIVVWHTAITSYGTETQTALALGPSRPIWAAILPMFFALSGFLVSGSLERSRTLISFLGLRVLRIFPALAVESLIAMLVIGPLFTAYALDLYVTDPVFQRYALNMLGIVQYDLPGVFLTNPATQVNAQLWTLPFELKCYIAIALFYIFQMYRVPALFVFGCIALQIAASAWIVLDPQQDEGILRGPVLVLAFLYGSLLYRLRDRLPWSPALCVAAALVSLVLLYMPLANSLAALPLAYVTVYLGLTNPPRSSLVSSGDYSYGIFLYGFPIQQAVSATLPDLRFWWVNLFVATPIICFVAYGSWHLIEKKALRLRGYLTRFEDWCLPHHDRIAGFYGRTIAASLQSRWVPRRLQQTNLVRALCETGRPLPAE</sequence>
<feature type="transmembrane region" description="Helical" evidence="1">
    <location>
        <begin position="232"/>
        <end position="251"/>
    </location>
</feature>
<evidence type="ECO:0000313" key="4">
    <source>
        <dbReference type="Proteomes" id="UP000677126"/>
    </source>
</evidence>
<accession>A0ABX8E6K3</accession>
<dbReference type="EMBL" id="CP054856">
    <property type="protein sequence ID" value="QVM84580.1"/>
    <property type="molecule type" value="Genomic_DNA"/>
</dbReference>